<dbReference type="EMBL" id="JAKKPZ010000048">
    <property type="protein sequence ID" value="KAI1706360.1"/>
    <property type="molecule type" value="Genomic_DNA"/>
</dbReference>
<dbReference type="InterPro" id="IPR002049">
    <property type="entry name" value="LE_dom"/>
</dbReference>
<dbReference type="SMART" id="SM00281">
    <property type="entry name" value="LamB"/>
    <property type="match status" value="1"/>
</dbReference>
<dbReference type="GO" id="GO:0009888">
    <property type="term" value="P:tissue development"/>
    <property type="evidence" value="ECO:0007669"/>
    <property type="project" value="TreeGrafter"/>
</dbReference>
<evidence type="ECO:0000259" key="16">
    <source>
        <dbReference type="PROSITE" id="PS51117"/>
    </source>
</evidence>
<dbReference type="SMART" id="SM00180">
    <property type="entry name" value="EGF_Lam"/>
    <property type="match status" value="10"/>
</dbReference>
<evidence type="ECO:0000256" key="5">
    <source>
        <dbReference type="ARBA" id="ARBA00022737"/>
    </source>
</evidence>
<dbReference type="Pfam" id="PF00055">
    <property type="entry name" value="Laminin_N"/>
    <property type="match status" value="1"/>
</dbReference>
<dbReference type="PROSITE" id="PS50027">
    <property type="entry name" value="EGF_LAM_2"/>
    <property type="match status" value="7"/>
</dbReference>
<evidence type="ECO:0000256" key="10">
    <source>
        <dbReference type="PROSITE-ProRule" id="PRU00460"/>
    </source>
</evidence>
<evidence type="ECO:0000256" key="4">
    <source>
        <dbReference type="ARBA" id="ARBA00022729"/>
    </source>
</evidence>
<dbReference type="InterPro" id="IPR056863">
    <property type="entry name" value="LMN_ATRN_NET-like_EGF"/>
</dbReference>
<keyword evidence="6 11" id="KW-0175">Coiled coil</keyword>
<dbReference type="Pfam" id="PF00052">
    <property type="entry name" value="Laminin_B"/>
    <property type="match status" value="1"/>
</dbReference>
<feature type="disulfide bond" evidence="10">
    <location>
        <begin position="431"/>
        <end position="440"/>
    </location>
</feature>
<feature type="disulfide bond" evidence="10">
    <location>
        <begin position="981"/>
        <end position="990"/>
    </location>
</feature>
<dbReference type="SMART" id="SM00181">
    <property type="entry name" value="EGF"/>
    <property type="match status" value="7"/>
</dbReference>
<evidence type="ECO:0000256" key="9">
    <source>
        <dbReference type="ARBA" id="ARBA00023292"/>
    </source>
</evidence>
<dbReference type="PANTHER" id="PTHR10574">
    <property type="entry name" value="NETRIN/LAMININ-RELATED"/>
    <property type="match status" value="1"/>
</dbReference>
<comment type="caution">
    <text evidence="10">Lacks conserved residue(s) required for the propagation of feature annotation.</text>
</comment>
<dbReference type="FunFam" id="2.10.25.10:FF:000090">
    <property type="entry name" value="laminin subunit alpha"/>
    <property type="match status" value="1"/>
</dbReference>
<feature type="domain" description="Laminin EGF-like" evidence="14">
    <location>
        <begin position="904"/>
        <end position="959"/>
    </location>
</feature>
<evidence type="ECO:0000256" key="6">
    <source>
        <dbReference type="ARBA" id="ARBA00023054"/>
    </source>
</evidence>
<feature type="disulfide bond" evidence="10">
    <location>
        <begin position="1008"/>
        <end position="1020"/>
    </location>
</feature>
<feature type="coiled-coil region" evidence="11">
    <location>
        <begin position="1531"/>
        <end position="1611"/>
    </location>
</feature>
<keyword evidence="5" id="KW-0677">Repeat</keyword>
<evidence type="ECO:0000259" key="14">
    <source>
        <dbReference type="PROSITE" id="PS50027"/>
    </source>
</evidence>
<dbReference type="GO" id="GO:0009887">
    <property type="term" value="P:animal organ morphogenesis"/>
    <property type="evidence" value="ECO:0007669"/>
    <property type="project" value="TreeGrafter"/>
</dbReference>
<dbReference type="FunFam" id="2.10.25.10:FF:000067">
    <property type="entry name" value="Laminin subunit gamma 1"/>
    <property type="match status" value="2"/>
</dbReference>
<dbReference type="Gene3D" id="2.10.25.10">
    <property type="entry name" value="Laminin"/>
    <property type="match status" value="9"/>
</dbReference>
<feature type="domain" description="Laminin N-terminal" evidence="16">
    <location>
        <begin position="56"/>
        <end position="295"/>
    </location>
</feature>
<dbReference type="Gene3D" id="2.60.120.260">
    <property type="entry name" value="Galactose-binding domain-like"/>
    <property type="match status" value="1"/>
</dbReference>
<feature type="region of interest" description="Disordered" evidence="12">
    <location>
        <begin position="1471"/>
        <end position="1491"/>
    </location>
</feature>
<feature type="domain" description="Laminin EGF-like" evidence="14">
    <location>
        <begin position="458"/>
        <end position="510"/>
    </location>
</feature>
<dbReference type="PRINTS" id="PR00011">
    <property type="entry name" value="EGFLAMININ"/>
</dbReference>
<keyword evidence="9 10" id="KW-0424">Laminin EGF-like domain</keyword>
<evidence type="ECO:0000256" key="12">
    <source>
        <dbReference type="SAM" id="MobiDB-lite"/>
    </source>
</evidence>
<dbReference type="FunFam" id="2.10.25.10:FF:000051">
    <property type="entry name" value="Laminin subunit alpha 4"/>
    <property type="match status" value="1"/>
</dbReference>
<feature type="coiled-coil region" evidence="11">
    <location>
        <begin position="1262"/>
        <end position="1390"/>
    </location>
</feature>
<feature type="compositionally biased region" description="Polar residues" evidence="12">
    <location>
        <begin position="1472"/>
        <end position="1483"/>
    </location>
</feature>
<feature type="domain" description="Laminin EGF-like" evidence="14">
    <location>
        <begin position="1008"/>
        <end position="1054"/>
    </location>
</feature>
<dbReference type="FunFam" id="2.10.25.10:FF:000580">
    <property type="entry name" value="Wing blister, isoform B"/>
    <property type="match status" value="1"/>
</dbReference>
<dbReference type="SMART" id="SM00136">
    <property type="entry name" value="LamNT"/>
    <property type="match status" value="1"/>
</dbReference>
<feature type="disulfide bond" evidence="10">
    <location>
        <begin position="1010"/>
        <end position="1027"/>
    </location>
</feature>
<proteinExistence type="predicted"/>
<feature type="domain" description="Laminin EGF-like" evidence="14">
    <location>
        <begin position="960"/>
        <end position="1007"/>
    </location>
</feature>
<dbReference type="FunFam" id="2.10.25.10:FF:000135">
    <property type="entry name" value="Laminin subunit beta 4"/>
    <property type="match status" value="1"/>
</dbReference>
<sequence length="1631" mass="180747">MGRKPTWATSILIPSFICSLLGLLFLISAQPNPRDPPYDPHHYLPSDNPCYDDNGNPQRCVPDFINAAFNLEVEVTNTCGERQPTRFCVQTGHMGVRKNCDVCDARQTVFAHPASYLTDFNNPNNETWWQSETMAENMQYPNHVNLTLRLGKAFDITYVRLKFISPRPESFQILKKEADNSSWIPWQYYSGSCRSTYKLPEKAPILPGNEAVAQCTREFSDISPLTGGNIAFPTLEGRPSAENFEESEILQSWVTAVAIRIVLNRMNTFGDEIFGDPRVLRSYYYAISDFAVGGRCKCNGHASQCVKSTGRGEQQLVCDCKHHTTGVDCGDCEPFYVDRPWRSATSTEANECLPCNCNNLSQRCFFDKKLFEATGHGGHCVDCAGNTKGPHCEQCVENHWRRPGEHYCVPCQCNEIGSEDGQCDESGQCKCKPGVTGQHCDQCQAGFYEFSTTGCKDCQCNVEGSFNNTQHCSPIDGTCACKANVEGQRCDKCKPGYFNLASENQFGCTPCFCYGHSSVCSTSEGYYSVNLTSNFLEDVERWTGGSDIRPEDVQWAQIDRAAAISQIDDNPVYFYAPSKYTGDQRLAYNQDIVFTLRVQQNNPAPSKKDVVIVGANGLELSLPIFAQGNPIPSTNEQTYKFHIHANSQLQWNPTLREIDFIGILSNVSAIKVRGTYSRGDVGFLSNFRWGTASLNPAEDGGDSDQTTVAEWVETCKCTEGFVGQFCESCAPGYRRALKFGGPLTKCIRCECHGHSDSCDAESGACICQHDTAGDTCERCARGYYGDALNGTENDCKKCDCPENGPCILLSDGDTICTECPEGYTGRKCENCANEFFGNPLDNIECRKCDCSSNTDPNSIGNCDTVTGECRKCIYHTSGFNCEKCASGYWGDALAEPKGDQCRACSCYAPGTQRPSADYDLLECRQSDGQCSCLPNVVGTHCDQCEAGFYNLTSGSGCHECDCDPIGSLNGTCDVISGQCFCKVGVTGRRCDQCAPRHFGFGSEGCRNCECDEIGSETPECDVTTGQCLCKDNVEGRRCDQCSENRFDMRRGCLACDDCYTLIQTRKNSANTTIAALRENLDEIRNNPVTVDDSEFDARVDTVKGQVQELHEKASRKLDGDDTQMRVQVDELKDQLQNSHSSVNNVDSRLAQIDASSSRIEAELRKFNTEKGTVQSELENAIGYVETEGQSQLTKAQKAADRYGDKSQKLSDLATEAKQLVDGQESRMKQFKTLSENTRNSSKQALNEANEAIFGATSTSQLIANLNSKMNETDQLLKDTQSLAEEQQAEAAKAYDQAARILSNVESIKLPQIIPDELREKAKNLKEESQQAVQNAQQKAGDNQKALWDAQQALQESRVEFNNLQAKQNEAERLLSEIEQYQNRAKEAFDQATKIWNEAKDSHDALSDFHEKVQQSKEEALAELANLPEIEKELNGAESTTKEAEEAVGDARYNANQALKVAEESKIKADNLIQESNQLGQSTDTTKEQADARRDSLDNLANSIDSLATTTKDFENQALSDAEKSQEVLKKATLAESSAKNLQERLAESEKKLLGALDQLNSLENVDDNHRYSESQSETQLKERIRKAELDANSQKRQIDALIKDLENLRSIRDTLPTKCYNLINLEQEGQK</sequence>
<evidence type="ECO:0000256" key="3">
    <source>
        <dbReference type="ARBA" id="ARBA00022530"/>
    </source>
</evidence>
<dbReference type="PROSITE" id="PS51117">
    <property type="entry name" value="LAMININ_NTER"/>
    <property type="match status" value="1"/>
</dbReference>
<evidence type="ECO:0000256" key="1">
    <source>
        <dbReference type="ARBA" id="ARBA00004498"/>
    </source>
</evidence>
<dbReference type="InterPro" id="IPR050440">
    <property type="entry name" value="Laminin/Netrin_ECM"/>
</dbReference>
<comment type="caution">
    <text evidence="17">The sequence shown here is derived from an EMBL/GenBank/DDBJ whole genome shotgun (WGS) entry which is preliminary data.</text>
</comment>
<comment type="subcellular location">
    <subcellularLocation>
        <location evidence="1">Secreted</location>
        <location evidence="1">Extracellular space</location>
        <location evidence="1">Extracellular matrix</location>
    </subcellularLocation>
</comment>
<dbReference type="PANTHER" id="PTHR10574:SF435">
    <property type="entry name" value="LAMININ SUBUNIT GAMMA-1"/>
    <property type="match status" value="1"/>
</dbReference>
<evidence type="ECO:0000313" key="18">
    <source>
        <dbReference type="Proteomes" id="UP001201812"/>
    </source>
</evidence>
<dbReference type="Pfam" id="PF24973">
    <property type="entry name" value="EGF_LMN_ATRN"/>
    <property type="match status" value="1"/>
</dbReference>
<keyword evidence="2" id="KW-0964">Secreted</keyword>
<feature type="domain" description="Laminin IV type A" evidence="15">
    <location>
        <begin position="521"/>
        <end position="714"/>
    </location>
</feature>
<feature type="disulfide bond" evidence="10">
    <location>
        <begin position="960"/>
        <end position="972"/>
    </location>
</feature>
<feature type="disulfide bond" evidence="10">
    <location>
        <begin position="932"/>
        <end position="941"/>
    </location>
</feature>
<dbReference type="GO" id="GO:0040017">
    <property type="term" value="P:positive regulation of locomotion"/>
    <property type="evidence" value="ECO:0007669"/>
    <property type="project" value="UniProtKB-ARBA"/>
</dbReference>
<dbReference type="PROSITE" id="PS51115">
    <property type="entry name" value="LAMININ_IVA"/>
    <property type="match status" value="1"/>
</dbReference>
<organism evidence="17 18">
    <name type="scientific">Ditylenchus destructor</name>
    <dbReference type="NCBI Taxonomy" id="166010"/>
    <lineage>
        <taxon>Eukaryota</taxon>
        <taxon>Metazoa</taxon>
        <taxon>Ecdysozoa</taxon>
        <taxon>Nematoda</taxon>
        <taxon>Chromadorea</taxon>
        <taxon>Rhabditida</taxon>
        <taxon>Tylenchina</taxon>
        <taxon>Tylenchomorpha</taxon>
        <taxon>Sphaerularioidea</taxon>
        <taxon>Anguinidae</taxon>
        <taxon>Anguininae</taxon>
        <taxon>Ditylenchus</taxon>
    </lineage>
</organism>
<dbReference type="FunFam" id="2.10.25.10:FF:000166">
    <property type="entry name" value="laminin subunit gamma-1"/>
    <property type="match status" value="1"/>
</dbReference>
<feature type="disulfide bond" evidence="10">
    <location>
        <begin position="767"/>
        <end position="776"/>
    </location>
</feature>
<feature type="disulfide bond" evidence="10">
    <location>
        <begin position="1029"/>
        <end position="1038"/>
    </location>
</feature>
<keyword evidence="3" id="KW-0272">Extracellular matrix</keyword>
<dbReference type="CDD" id="cd00055">
    <property type="entry name" value="EGF_Lam"/>
    <property type="match status" value="10"/>
</dbReference>
<accession>A0AAD4R2X4</accession>
<dbReference type="FunFam" id="2.10.25.10:FF:000105">
    <property type="entry name" value="laminin subunit gamma-1"/>
    <property type="match status" value="1"/>
</dbReference>
<evidence type="ECO:0000256" key="2">
    <source>
        <dbReference type="ARBA" id="ARBA00022525"/>
    </source>
</evidence>
<evidence type="ECO:0000256" key="8">
    <source>
        <dbReference type="ARBA" id="ARBA00023180"/>
    </source>
</evidence>
<keyword evidence="8" id="KW-0325">Glycoprotein</keyword>
<dbReference type="FunFam" id="2.60.120.260:FF:000018">
    <property type="entry name" value="Laminin subunit gamma 1"/>
    <property type="match status" value="1"/>
</dbReference>
<dbReference type="PROSITE" id="PS01248">
    <property type="entry name" value="EGF_LAM_1"/>
    <property type="match status" value="5"/>
</dbReference>
<feature type="disulfide bond" evidence="10">
    <location>
        <begin position="872"/>
        <end position="881"/>
    </location>
</feature>
<feature type="domain" description="Laminin EGF-like" evidence="14">
    <location>
        <begin position="848"/>
        <end position="903"/>
    </location>
</feature>
<evidence type="ECO:0000256" key="7">
    <source>
        <dbReference type="ARBA" id="ARBA00023157"/>
    </source>
</evidence>
<protein>
    <submittedName>
        <fullName evidence="17">Laminin EGF domain-containing protein</fullName>
    </submittedName>
</protein>
<keyword evidence="7 10" id="KW-1015">Disulfide bond</keyword>
<dbReference type="InterPro" id="IPR000034">
    <property type="entry name" value="Laminin_IV"/>
</dbReference>
<feature type="domain" description="Laminin EGF-like" evidence="14">
    <location>
        <begin position="411"/>
        <end position="457"/>
    </location>
</feature>
<evidence type="ECO:0000256" key="11">
    <source>
        <dbReference type="SAM" id="Coils"/>
    </source>
</evidence>
<evidence type="ECO:0000256" key="13">
    <source>
        <dbReference type="SAM" id="SignalP"/>
    </source>
</evidence>
<gene>
    <name evidence="17" type="ORF">DdX_13018</name>
</gene>
<feature type="disulfide bond" evidence="10">
    <location>
        <begin position="411"/>
        <end position="423"/>
    </location>
</feature>
<dbReference type="Pfam" id="PF00053">
    <property type="entry name" value="EGF_laminin"/>
    <property type="match status" value="10"/>
</dbReference>
<feature type="signal peptide" evidence="13">
    <location>
        <begin position="1"/>
        <end position="29"/>
    </location>
</feature>
<dbReference type="Proteomes" id="UP001201812">
    <property type="component" value="Unassembled WGS sequence"/>
</dbReference>
<evidence type="ECO:0000313" key="17">
    <source>
        <dbReference type="EMBL" id="KAI1706360.1"/>
    </source>
</evidence>
<feature type="disulfide bond" evidence="10">
    <location>
        <begin position="962"/>
        <end position="979"/>
    </location>
</feature>
<name>A0AAD4R2X4_9BILA</name>
<feature type="disulfide bond" evidence="10">
    <location>
        <begin position="481"/>
        <end position="490"/>
    </location>
</feature>
<dbReference type="InterPro" id="IPR008211">
    <property type="entry name" value="Laminin_N"/>
</dbReference>
<feature type="domain" description="Laminin EGF-like" evidence="14">
    <location>
        <begin position="749"/>
        <end position="797"/>
    </location>
</feature>
<keyword evidence="18" id="KW-1185">Reference proteome</keyword>
<dbReference type="InterPro" id="IPR000742">
    <property type="entry name" value="EGF"/>
</dbReference>
<reference evidence="17" key="1">
    <citation type="submission" date="2022-01" db="EMBL/GenBank/DDBJ databases">
        <title>Genome Sequence Resource for Two Populations of Ditylenchus destructor, the Migratory Endoparasitic Phytonematode.</title>
        <authorList>
            <person name="Zhang H."/>
            <person name="Lin R."/>
            <person name="Xie B."/>
        </authorList>
    </citation>
    <scope>NUCLEOTIDE SEQUENCE</scope>
    <source>
        <strain evidence="17">BazhouSP</strain>
    </source>
</reference>
<keyword evidence="4 13" id="KW-0732">Signal</keyword>
<dbReference type="SUPFAM" id="SSF57196">
    <property type="entry name" value="EGF/Laminin"/>
    <property type="match status" value="10"/>
</dbReference>
<evidence type="ECO:0000259" key="15">
    <source>
        <dbReference type="PROSITE" id="PS51115"/>
    </source>
</evidence>
<feature type="chain" id="PRO_5041913163" evidence="13">
    <location>
        <begin position="30"/>
        <end position="1631"/>
    </location>
</feature>